<gene>
    <name evidence="2" type="ORF">ANCCEY_04822</name>
</gene>
<organism evidence="2 3">
    <name type="scientific">Ancylostoma ceylanicum</name>
    <dbReference type="NCBI Taxonomy" id="53326"/>
    <lineage>
        <taxon>Eukaryota</taxon>
        <taxon>Metazoa</taxon>
        <taxon>Ecdysozoa</taxon>
        <taxon>Nematoda</taxon>
        <taxon>Chromadorea</taxon>
        <taxon>Rhabditida</taxon>
        <taxon>Rhabditina</taxon>
        <taxon>Rhabditomorpha</taxon>
        <taxon>Strongyloidea</taxon>
        <taxon>Ancylostomatidae</taxon>
        <taxon>Ancylostomatinae</taxon>
        <taxon>Ancylostoma</taxon>
    </lineage>
</organism>
<feature type="compositionally biased region" description="Polar residues" evidence="1">
    <location>
        <begin position="140"/>
        <end position="150"/>
    </location>
</feature>
<feature type="compositionally biased region" description="Low complexity" evidence="1">
    <location>
        <begin position="110"/>
        <end position="138"/>
    </location>
</feature>
<feature type="compositionally biased region" description="Pro residues" evidence="1">
    <location>
        <begin position="68"/>
        <end position="87"/>
    </location>
</feature>
<evidence type="ECO:0000256" key="1">
    <source>
        <dbReference type="SAM" id="MobiDB-lite"/>
    </source>
</evidence>
<feature type="region of interest" description="Disordered" evidence="1">
    <location>
        <begin position="1"/>
        <end position="178"/>
    </location>
</feature>
<keyword evidence="3" id="KW-1185">Reference proteome</keyword>
<evidence type="ECO:0000313" key="3">
    <source>
        <dbReference type="Proteomes" id="UP000054495"/>
    </source>
</evidence>
<dbReference type="Proteomes" id="UP000054495">
    <property type="component" value="Unassembled WGS sequence"/>
</dbReference>
<reference evidence="2 3" key="1">
    <citation type="submission" date="2013-05" db="EMBL/GenBank/DDBJ databases">
        <title>Draft genome of the parasitic nematode Anyclostoma ceylanicum.</title>
        <authorList>
            <person name="Mitreva M."/>
        </authorList>
    </citation>
    <scope>NUCLEOTIDE SEQUENCE [LARGE SCALE GENOMIC DNA]</scope>
</reference>
<protein>
    <submittedName>
        <fullName evidence="2">Uncharacterized protein</fullName>
    </submittedName>
</protein>
<proteinExistence type="predicted"/>
<accession>A0A0D6LW67</accession>
<name>A0A0D6LW67_9BILA</name>
<feature type="compositionally biased region" description="Polar residues" evidence="1">
    <location>
        <begin position="1"/>
        <end position="15"/>
    </location>
</feature>
<dbReference type="AlphaFoldDB" id="A0A0D6LW67"/>
<dbReference type="EMBL" id="KE124876">
    <property type="protein sequence ID" value="EPB76094.1"/>
    <property type="molecule type" value="Genomic_DNA"/>
</dbReference>
<evidence type="ECO:0000313" key="2">
    <source>
        <dbReference type="EMBL" id="EPB76094.1"/>
    </source>
</evidence>
<sequence length="178" mass="18918">MRSPRYSSSNEETQPVQPPNVPDSDPLNPKNRARTPPPADRIGLQQNTPPAFPNAPPTNGFGVVGQPGMPPFSPAPPQNLFMPPPFGHSPFMFPMQNQFAPTPVPPPPMSNSSSNEPQQSNSPPKSAASVPSTSTASTEPRPSSTNTTSKKCAPPQRVGGSMFLETPPPAPVSFHVFF</sequence>